<dbReference type="GO" id="GO:0005524">
    <property type="term" value="F:ATP binding"/>
    <property type="evidence" value="ECO:0007669"/>
    <property type="project" value="UniProtKB-KW"/>
</dbReference>
<evidence type="ECO:0000256" key="1">
    <source>
        <dbReference type="ARBA" id="ARBA00000085"/>
    </source>
</evidence>
<dbReference type="InterPro" id="IPR011990">
    <property type="entry name" value="TPR-like_helical_dom_sf"/>
</dbReference>
<evidence type="ECO:0000259" key="10">
    <source>
        <dbReference type="PROSITE" id="PS50110"/>
    </source>
</evidence>
<dbReference type="Pfam" id="PF02518">
    <property type="entry name" value="HATPase_c"/>
    <property type="match status" value="1"/>
</dbReference>
<keyword evidence="7" id="KW-0472">Membrane</keyword>
<dbReference type="SUPFAM" id="SSF55874">
    <property type="entry name" value="ATPase domain of HSP90 chaperone/DNA topoisomerase II/histidine kinase"/>
    <property type="match status" value="1"/>
</dbReference>
<comment type="catalytic activity">
    <reaction evidence="1">
        <text>ATP + protein L-histidine = ADP + protein N-phospho-L-histidine.</text>
        <dbReference type="EC" id="2.7.13.3"/>
    </reaction>
</comment>
<dbReference type="PROSITE" id="PS01124">
    <property type="entry name" value="HTH_ARAC_FAMILY_2"/>
    <property type="match status" value="1"/>
</dbReference>
<evidence type="ECO:0000256" key="2">
    <source>
        <dbReference type="ARBA" id="ARBA00012438"/>
    </source>
</evidence>
<dbReference type="SMART" id="SM00448">
    <property type="entry name" value="REC"/>
    <property type="match status" value="1"/>
</dbReference>
<dbReference type="InterPro" id="IPR018060">
    <property type="entry name" value="HTH_AraC"/>
</dbReference>
<evidence type="ECO:0000259" key="9">
    <source>
        <dbReference type="PROSITE" id="PS50109"/>
    </source>
</evidence>
<evidence type="ECO:0000256" key="5">
    <source>
        <dbReference type="SAM" id="Coils"/>
    </source>
</evidence>
<keyword evidence="12" id="KW-1185">Reference proteome</keyword>
<keyword evidence="7" id="KW-0812">Transmembrane</keyword>
<dbReference type="InterPro" id="IPR004358">
    <property type="entry name" value="Sig_transdc_His_kin-like_C"/>
</dbReference>
<keyword evidence="7" id="KW-1133">Transmembrane helix</keyword>
<keyword evidence="11" id="KW-0067">ATP-binding</keyword>
<feature type="domain" description="HTH araC/xylS-type" evidence="8">
    <location>
        <begin position="846"/>
        <end position="946"/>
    </location>
</feature>
<evidence type="ECO:0000259" key="8">
    <source>
        <dbReference type="PROSITE" id="PS01124"/>
    </source>
</evidence>
<feature type="region of interest" description="Disordered" evidence="6">
    <location>
        <begin position="804"/>
        <end position="824"/>
    </location>
</feature>
<dbReference type="EC" id="2.7.13.3" evidence="2"/>
<keyword evidence="3 4" id="KW-0597">Phosphoprotein</keyword>
<feature type="transmembrane region" description="Helical" evidence="7">
    <location>
        <begin position="370"/>
        <end position="389"/>
    </location>
</feature>
<dbReference type="SUPFAM" id="SSF47384">
    <property type="entry name" value="Homodimeric domain of signal transducing histidine kinase"/>
    <property type="match status" value="1"/>
</dbReference>
<dbReference type="SMART" id="SM00028">
    <property type="entry name" value="TPR"/>
    <property type="match status" value="4"/>
</dbReference>
<keyword evidence="11" id="KW-0547">Nucleotide-binding</keyword>
<evidence type="ECO:0000256" key="4">
    <source>
        <dbReference type="PROSITE-ProRule" id="PRU00169"/>
    </source>
</evidence>
<dbReference type="InterPro" id="IPR019734">
    <property type="entry name" value="TPR_rpt"/>
</dbReference>
<dbReference type="PROSITE" id="PS50110">
    <property type="entry name" value="RESPONSE_REGULATORY"/>
    <property type="match status" value="1"/>
</dbReference>
<dbReference type="SUPFAM" id="SSF48452">
    <property type="entry name" value="TPR-like"/>
    <property type="match status" value="2"/>
</dbReference>
<dbReference type="InterPro" id="IPR011006">
    <property type="entry name" value="CheY-like_superfamily"/>
</dbReference>
<dbReference type="Gene3D" id="3.40.50.2300">
    <property type="match status" value="1"/>
</dbReference>
<dbReference type="InterPro" id="IPR036097">
    <property type="entry name" value="HisK_dim/P_sf"/>
</dbReference>
<reference evidence="12" key="1">
    <citation type="journal article" date="2019" name="Int. J. Syst. Evol. Microbiol.">
        <title>The Global Catalogue of Microorganisms (GCM) 10K type strain sequencing project: providing services to taxonomists for standard genome sequencing and annotation.</title>
        <authorList>
            <consortium name="The Broad Institute Genomics Platform"/>
            <consortium name="The Broad Institute Genome Sequencing Center for Infectious Disease"/>
            <person name="Wu L."/>
            <person name="Ma J."/>
        </authorList>
    </citation>
    <scope>NUCLEOTIDE SEQUENCE [LARGE SCALE GENOMIC DNA]</scope>
    <source>
        <strain evidence="12">YJ-61-S</strain>
    </source>
</reference>
<keyword evidence="5" id="KW-0175">Coiled coil</keyword>
<dbReference type="InterPro" id="IPR001789">
    <property type="entry name" value="Sig_transdc_resp-reg_receiver"/>
</dbReference>
<organism evidence="11 12">
    <name type="scientific">Dokdonia ponticola</name>
    <dbReference type="NCBI Taxonomy" id="2041041"/>
    <lineage>
        <taxon>Bacteria</taxon>
        <taxon>Pseudomonadati</taxon>
        <taxon>Bacteroidota</taxon>
        <taxon>Flavobacteriia</taxon>
        <taxon>Flavobacteriales</taxon>
        <taxon>Flavobacteriaceae</taxon>
        <taxon>Dokdonia</taxon>
    </lineage>
</organism>
<feature type="domain" description="Histidine kinase" evidence="9">
    <location>
        <begin position="422"/>
        <end position="642"/>
    </location>
</feature>
<protein>
    <recommendedName>
        <fullName evidence="2">histidine kinase</fullName>
        <ecNumber evidence="2">2.7.13.3</ecNumber>
    </recommendedName>
</protein>
<dbReference type="PANTHER" id="PTHR43547:SF2">
    <property type="entry name" value="HYBRID SIGNAL TRANSDUCTION HISTIDINE KINASE C"/>
    <property type="match status" value="1"/>
</dbReference>
<evidence type="ECO:0000313" key="12">
    <source>
        <dbReference type="Proteomes" id="UP001596043"/>
    </source>
</evidence>
<dbReference type="InterPro" id="IPR036890">
    <property type="entry name" value="HATPase_C_sf"/>
</dbReference>
<feature type="coiled-coil region" evidence="5">
    <location>
        <begin position="395"/>
        <end position="422"/>
    </location>
</feature>
<sequence>MNTYGQKKAYQDTVSFQLKTELSKNHQIDIKNYLQSIDTTSAPVDRARIYNEIAITYIKASYYLGTSISDSIYHYSNKALLLTEKKKSDRDLFKQYLIALNNIAWSYKEAGNHIKALEFFNRTLKETKQIKRPIDFYTYRQNATTGAALIYEAQSNFKLAIEQYRSLLTYVDENNIDKKNISSIIYIYLARFFGELDEVDKAIIYANKGLKVSITNKMPEREALAYLELASLKLKQKEYQKVAFFLSEAYTILKDSELVILLSKYYLIKAYLADASGAIYQKIDYAEKAFELEGKKSVTRRQVVIGQLLSDAYKEVKDYKKALAYQEKTVNIEKALTNNEEVRKSMLLALEKKDVSLKLEQAKNQMKSRIIIIILLLFIIGFITALSIYNDRKKKVILTKIIKQKNEELNELNQTKSRLFTNISHELRTPLTLISGPIDQLLNSNRETLEITATSKLEMIKENVTSLKNLVNDILDLSKLDASKLELTQQSIHLENTLTKITGKFISLAEKNDINFTINLEGIKGHIIVTDTLKLEKIINNLLSNAFKHTPSKESIHIVATRENSLLNIIVRDTGLGIPEKDVPKIFDRYFQSSDPTKPLEGGSGIGLSLVKELVALMKGEITVESQVGKGSSFTLTIPVTEAIVNDTESFDEEENDSSLEIISLEHLTLPKNYAPKEFTILIVEDHAGMQKFITSVLDKKYNLIIATNGEEALERLKNTTPVDLIISDVMMPIMDGFTLLENIKQSDDYYDIPVIMLTALVETDHKLKALTLGVDDYLSKPFDTKELLARTYNLISRYQQRKQEKGERYPMTDQGIATTPENINPSESLIENDYLQNKGDIKLIEQVAQIIEANLENPTFKLSDLTKHVYLEERQLRTKIKMTTGLTPKKFQQEIILLKARKLLENETYGSVKAVAISVGMTHVTRFSRLYEARFGKHPNRYFKDVGFSIKKTG</sequence>
<dbReference type="PROSITE" id="PS50109">
    <property type="entry name" value="HIS_KIN"/>
    <property type="match status" value="1"/>
</dbReference>
<dbReference type="SMART" id="SM00387">
    <property type="entry name" value="HATPase_c"/>
    <property type="match status" value="1"/>
</dbReference>
<comment type="caution">
    <text evidence="11">The sequence shown here is derived from an EMBL/GenBank/DDBJ whole genome shotgun (WGS) entry which is preliminary data.</text>
</comment>
<dbReference type="InterPro" id="IPR003661">
    <property type="entry name" value="HisK_dim/P_dom"/>
</dbReference>
<dbReference type="InterPro" id="IPR005467">
    <property type="entry name" value="His_kinase_dom"/>
</dbReference>
<dbReference type="InterPro" id="IPR003594">
    <property type="entry name" value="HATPase_dom"/>
</dbReference>
<feature type="domain" description="Response regulatory" evidence="10">
    <location>
        <begin position="680"/>
        <end position="796"/>
    </location>
</feature>
<dbReference type="Gene3D" id="1.10.10.60">
    <property type="entry name" value="Homeodomain-like"/>
    <property type="match status" value="1"/>
</dbReference>
<accession>A0ABV9HUA9</accession>
<evidence type="ECO:0000256" key="3">
    <source>
        <dbReference type="ARBA" id="ARBA00022553"/>
    </source>
</evidence>
<evidence type="ECO:0000256" key="6">
    <source>
        <dbReference type="SAM" id="MobiDB-lite"/>
    </source>
</evidence>
<evidence type="ECO:0000313" key="11">
    <source>
        <dbReference type="EMBL" id="MFC4633418.1"/>
    </source>
</evidence>
<dbReference type="Proteomes" id="UP001596043">
    <property type="component" value="Unassembled WGS sequence"/>
</dbReference>
<proteinExistence type="predicted"/>
<dbReference type="Pfam" id="PF00072">
    <property type="entry name" value="Response_reg"/>
    <property type="match status" value="1"/>
</dbReference>
<dbReference type="SMART" id="SM00342">
    <property type="entry name" value="HTH_ARAC"/>
    <property type="match status" value="1"/>
</dbReference>
<dbReference type="SUPFAM" id="SSF52172">
    <property type="entry name" value="CheY-like"/>
    <property type="match status" value="1"/>
</dbReference>
<dbReference type="CDD" id="cd00082">
    <property type="entry name" value="HisKA"/>
    <property type="match status" value="1"/>
</dbReference>
<dbReference type="PRINTS" id="PR00344">
    <property type="entry name" value="BCTRLSENSOR"/>
</dbReference>
<dbReference type="RefSeq" id="WP_379977620.1">
    <property type="nucleotide sequence ID" value="NZ_JBHSFV010000002.1"/>
</dbReference>
<dbReference type="Gene3D" id="1.10.287.130">
    <property type="match status" value="1"/>
</dbReference>
<dbReference type="SMART" id="SM00388">
    <property type="entry name" value="HisKA"/>
    <property type="match status" value="1"/>
</dbReference>
<dbReference type="PANTHER" id="PTHR43547">
    <property type="entry name" value="TWO-COMPONENT HISTIDINE KINASE"/>
    <property type="match status" value="1"/>
</dbReference>
<name>A0ABV9HUA9_9FLAO</name>
<dbReference type="Gene3D" id="1.25.40.10">
    <property type="entry name" value="Tetratricopeptide repeat domain"/>
    <property type="match status" value="2"/>
</dbReference>
<dbReference type="Pfam" id="PF00512">
    <property type="entry name" value="HisKA"/>
    <property type="match status" value="1"/>
</dbReference>
<dbReference type="Gene3D" id="3.30.565.10">
    <property type="entry name" value="Histidine kinase-like ATPase, C-terminal domain"/>
    <property type="match status" value="1"/>
</dbReference>
<gene>
    <name evidence="11" type="ORF">ACFO3O_05845</name>
</gene>
<evidence type="ECO:0000256" key="7">
    <source>
        <dbReference type="SAM" id="Phobius"/>
    </source>
</evidence>
<dbReference type="EMBL" id="JBHSFV010000002">
    <property type="protein sequence ID" value="MFC4633418.1"/>
    <property type="molecule type" value="Genomic_DNA"/>
</dbReference>
<dbReference type="Pfam" id="PF12833">
    <property type="entry name" value="HTH_18"/>
    <property type="match status" value="1"/>
</dbReference>
<feature type="modified residue" description="4-aspartylphosphate" evidence="4">
    <location>
        <position position="729"/>
    </location>
</feature>